<evidence type="ECO:0000313" key="2">
    <source>
        <dbReference type="EMBL" id="KAG5674946.1"/>
    </source>
</evidence>
<dbReference type="PRINTS" id="PR00180">
    <property type="entry name" value="CRETINALDHBP"/>
</dbReference>
<dbReference type="Proteomes" id="UP001107558">
    <property type="component" value="Chromosome 2"/>
</dbReference>
<comment type="caution">
    <text evidence="2">The sequence shown here is derived from an EMBL/GenBank/DDBJ whole genome shotgun (WGS) entry which is preliminary data.</text>
</comment>
<dbReference type="Gene3D" id="3.40.525.10">
    <property type="entry name" value="CRAL-TRIO lipid binding domain"/>
    <property type="match status" value="1"/>
</dbReference>
<accession>A0A9J6BYW8</accession>
<evidence type="ECO:0000313" key="3">
    <source>
        <dbReference type="Proteomes" id="UP001107558"/>
    </source>
</evidence>
<organism evidence="2 3">
    <name type="scientific">Polypedilum vanderplanki</name>
    <name type="common">Sleeping chironomid midge</name>
    <dbReference type="NCBI Taxonomy" id="319348"/>
    <lineage>
        <taxon>Eukaryota</taxon>
        <taxon>Metazoa</taxon>
        <taxon>Ecdysozoa</taxon>
        <taxon>Arthropoda</taxon>
        <taxon>Hexapoda</taxon>
        <taxon>Insecta</taxon>
        <taxon>Pterygota</taxon>
        <taxon>Neoptera</taxon>
        <taxon>Endopterygota</taxon>
        <taxon>Diptera</taxon>
        <taxon>Nematocera</taxon>
        <taxon>Chironomoidea</taxon>
        <taxon>Chironomidae</taxon>
        <taxon>Chironominae</taxon>
        <taxon>Polypedilum</taxon>
        <taxon>Polypedilum</taxon>
    </lineage>
</organism>
<gene>
    <name evidence="2" type="ORF">PVAND_004890</name>
</gene>
<dbReference type="Pfam" id="PF00650">
    <property type="entry name" value="CRAL_TRIO"/>
    <property type="match status" value="1"/>
</dbReference>
<dbReference type="OrthoDB" id="1434354at2759"/>
<dbReference type="InterPro" id="IPR011074">
    <property type="entry name" value="CRAL/TRIO_N_dom"/>
</dbReference>
<dbReference type="GO" id="GO:1902936">
    <property type="term" value="F:phosphatidylinositol bisphosphate binding"/>
    <property type="evidence" value="ECO:0007669"/>
    <property type="project" value="TreeGrafter"/>
</dbReference>
<dbReference type="SUPFAM" id="SSF52087">
    <property type="entry name" value="CRAL/TRIO domain"/>
    <property type="match status" value="1"/>
</dbReference>
<dbReference type="Gene3D" id="1.20.5.1200">
    <property type="entry name" value="Alpha-tocopherol transfer"/>
    <property type="match status" value="1"/>
</dbReference>
<dbReference type="CDD" id="cd00170">
    <property type="entry name" value="SEC14"/>
    <property type="match status" value="1"/>
</dbReference>
<protein>
    <recommendedName>
        <fullName evidence="1">CRAL/TRIO N-terminal domain-containing protein</fullName>
    </recommendedName>
</protein>
<dbReference type="PANTHER" id="PTHR10174">
    <property type="entry name" value="ALPHA-TOCOPHEROL TRANSFER PROTEIN-RELATED"/>
    <property type="match status" value="1"/>
</dbReference>
<keyword evidence="3" id="KW-1185">Reference proteome</keyword>
<sequence length="340" mass="39339">MAATKVILNFPWSKNKENEAKTSKYDADSISDLAKKVAKSELREDKEMREESLKQMREWLAKNFDVENVRTDDRFLLRFLRNKKFSIPMAQQQLLKYLNMRRVMDHMTYNLDFLDDSIKPFFDNGYICVSPIRDRYGRRTILYSAAGLNGISYKYEDQVKAHFIMLETLLESQEDQILGVVHIGNFCGASKDHVTIWRNPTDLLRVFKWGEQSLSLRHKEIHLFNIVSILKYVIDAGKSVVSSKIKNRVHVHLTADDMKKQIATVDVLPKELGGKISMSEMIQSWKMELATSRNAILALDKMKILNDQGIIGRRNADKNNNSVSDKSDQVIGSFRRLEID</sequence>
<feature type="domain" description="CRAL/TRIO N-terminal" evidence="1">
    <location>
        <begin position="72"/>
        <end position="97"/>
    </location>
</feature>
<reference evidence="2" key="1">
    <citation type="submission" date="2021-03" db="EMBL/GenBank/DDBJ databases">
        <title>Chromosome level genome of the anhydrobiotic midge Polypedilum vanderplanki.</title>
        <authorList>
            <person name="Yoshida Y."/>
            <person name="Kikawada T."/>
            <person name="Gusev O."/>
        </authorList>
    </citation>
    <scope>NUCLEOTIDE SEQUENCE</scope>
    <source>
        <strain evidence="2">NIAS01</strain>
        <tissue evidence="2">Whole body or cell culture</tissue>
    </source>
</reference>
<dbReference type="Gene3D" id="1.10.8.20">
    <property type="entry name" value="N-terminal domain of phosphatidylinositol transfer protein sec14p"/>
    <property type="match status" value="1"/>
</dbReference>
<dbReference type="SUPFAM" id="SSF46938">
    <property type="entry name" value="CRAL/TRIO N-terminal domain"/>
    <property type="match status" value="1"/>
</dbReference>
<evidence type="ECO:0000259" key="1">
    <source>
        <dbReference type="SMART" id="SM01100"/>
    </source>
</evidence>
<dbReference type="EMBL" id="JADBJN010000002">
    <property type="protein sequence ID" value="KAG5674946.1"/>
    <property type="molecule type" value="Genomic_DNA"/>
</dbReference>
<dbReference type="InterPro" id="IPR036865">
    <property type="entry name" value="CRAL-TRIO_dom_sf"/>
</dbReference>
<dbReference type="SMART" id="SM01100">
    <property type="entry name" value="CRAL_TRIO_N"/>
    <property type="match status" value="1"/>
</dbReference>
<dbReference type="AlphaFoldDB" id="A0A9J6BYW8"/>
<dbReference type="InterPro" id="IPR001251">
    <property type="entry name" value="CRAL-TRIO_dom"/>
</dbReference>
<dbReference type="GO" id="GO:0016020">
    <property type="term" value="C:membrane"/>
    <property type="evidence" value="ECO:0007669"/>
    <property type="project" value="TreeGrafter"/>
</dbReference>
<name>A0A9J6BYW8_POLVA</name>
<dbReference type="PANTHER" id="PTHR10174:SF120">
    <property type="entry name" value="CELLULAR RETINALDEHYDE BINDING PROTEIN"/>
    <property type="match status" value="1"/>
</dbReference>
<dbReference type="InterPro" id="IPR036273">
    <property type="entry name" value="CRAL/TRIO_N_dom_sf"/>
</dbReference>
<proteinExistence type="predicted"/>